<reference evidence="2" key="1">
    <citation type="submission" date="2019-06" db="EMBL/GenBank/DDBJ databases">
        <authorList>
            <person name="Zheng W."/>
        </authorList>
    </citation>
    <scope>NUCLEOTIDE SEQUENCE</scope>
    <source>
        <strain evidence="2">QDHG01</strain>
    </source>
</reference>
<feature type="transmembrane region" description="Helical" evidence="1">
    <location>
        <begin position="32"/>
        <end position="58"/>
    </location>
</feature>
<sequence>MKTIKLLSYRLNKRIHFLAAYTEVRITRFFQLFVHFSLVLLQGHVLGSAIPSILYPIFGLITSFLSMVKYQAFSECYPKYKSVGSEAVTLFTAVSQTAAYQFGLLICKYGLLIVNIIVYYLMIIRPFKQIGLVLYHLSSVLMTCYLLIGYGIIARNISILNTASEENACASESTFSSMTIVNNYLILIVNSLSLLIPHYLLYFARYERCCSLERRKEPLTLRTLGYVKSFSRRLRKKDLKLLQKTRSDLGSTQQLVREEESMEGHASVERMLPQKNDFGKLVQTVVNEAKPAQRLLQPKPNQAQPISTINQQQLSPQLQMLIELQQVLPDDTKQFEDEITNYPRQFAPAELPTVLLPFAKEIQQQNEMVIDIKKKVKKVLLRRKVRITKSALDVQRDGQLN</sequence>
<keyword evidence="1" id="KW-0812">Transmembrane</keyword>
<name>A0A8J8NPT1_HALGN</name>
<dbReference type="EMBL" id="RRYP01010493">
    <property type="protein sequence ID" value="TNV78345.1"/>
    <property type="molecule type" value="Genomic_DNA"/>
</dbReference>
<gene>
    <name evidence="2" type="ORF">FGO68_gene425</name>
</gene>
<evidence type="ECO:0000256" key="1">
    <source>
        <dbReference type="SAM" id="Phobius"/>
    </source>
</evidence>
<dbReference type="AlphaFoldDB" id="A0A8J8NPT1"/>
<feature type="transmembrane region" description="Helical" evidence="1">
    <location>
        <begin position="98"/>
        <end position="121"/>
    </location>
</feature>
<dbReference type="Proteomes" id="UP000785679">
    <property type="component" value="Unassembled WGS sequence"/>
</dbReference>
<evidence type="ECO:0000313" key="2">
    <source>
        <dbReference type="EMBL" id="TNV78345.1"/>
    </source>
</evidence>
<feature type="transmembrane region" description="Helical" evidence="1">
    <location>
        <begin position="133"/>
        <end position="153"/>
    </location>
</feature>
<keyword evidence="3" id="KW-1185">Reference proteome</keyword>
<keyword evidence="1" id="KW-1133">Transmembrane helix</keyword>
<comment type="caution">
    <text evidence="2">The sequence shown here is derived from an EMBL/GenBank/DDBJ whole genome shotgun (WGS) entry which is preliminary data.</text>
</comment>
<protein>
    <submittedName>
        <fullName evidence="2">Uncharacterized protein</fullName>
    </submittedName>
</protein>
<keyword evidence="1" id="KW-0472">Membrane</keyword>
<evidence type="ECO:0000313" key="3">
    <source>
        <dbReference type="Proteomes" id="UP000785679"/>
    </source>
</evidence>
<organism evidence="2 3">
    <name type="scientific">Halteria grandinella</name>
    <dbReference type="NCBI Taxonomy" id="5974"/>
    <lineage>
        <taxon>Eukaryota</taxon>
        <taxon>Sar</taxon>
        <taxon>Alveolata</taxon>
        <taxon>Ciliophora</taxon>
        <taxon>Intramacronucleata</taxon>
        <taxon>Spirotrichea</taxon>
        <taxon>Stichotrichia</taxon>
        <taxon>Sporadotrichida</taxon>
        <taxon>Halteriidae</taxon>
        <taxon>Halteria</taxon>
    </lineage>
</organism>
<proteinExistence type="predicted"/>
<accession>A0A8J8NPT1</accession>
<feature type="transmembrane region" description="Helical" evidence="1">
    <location>
        <begin position="184"/>
        <end position="204"/>
    </location>
</feature>